<gene>
    <name evidence="2" type="ORF">RSO01_27920</name>
</gene>
<evidence type="ECO:0000313" key="3">
    <source>
        <dbReference type="Proteomes" id="UP000321058"/>
    </source>
</evidence>
<keyword evidence="1" id="KW-0732">Signal</keyword>
<organism evidence="2 3">
    <name type="scientific">Reyranella soli</name>
    <dbReference type="NCBI Taxonomy" id="1230389"/>
    <lineage>
        <taxon>Bacteria</taxon>
        <taxon>Pseudomonadati</taxon>
        <taxon>Pseudomonadota</taxon>
        <taxon>Alphaproteobacteria</taxon>
        <taxon>Hyphomicrobiales</taxon>
        <taxon>Reyranellaceae</taxon>
        <taxon>Reyranella</taxon>
    </lineage>
</organism>
<dbReference type="EMBL" id="BKAJ01000041">
    <property type="protein sequence ID" value="GEP55626.1"/>
    <property type="molecule type" value="Genomic_DNA"/>
</dbReference>
<comment type="caution">
    <text evidence="2">The sequence shown here is derived from an EMBL/GenBank/DDBJ whole genome shotgun (WGS) entry which is preliminary data.</text>
</comment>
<dbReference type="Proteomes" id="UP000321058">
    <property type="component" value="Unassembled WGS sequence"/>
</dbReference>
<accession>A0A512N9G5</accession>
<reference evidence="2 3" key="1">
    <citation type="submission" date="2019-07" db="EMBL/GenBank/DDBJ databases">
        <title>Whole genome shotgun sequence of Reyranella soli NBRC 108950.</title>
        <authorList>
            <person name="Hosoyama A."/>
            <person name="Uohara A."/>
            <person name="Ohji S."/>
            <person name="Ichikawa N."/>
        </authorList>
    </citation>
    <scope>NUCLEOTIDE SEQUENCE [LARGE SCALE GENOMIC DNA]</scope>
    <source>
        <strain evidence="2 3">NBRC 108950</strain>
    </source>
</reference>
<name>A0A512N9G5_9HYPH</name>
<dbReference type="RefSeq" id="WP_147149715.1">
    <property type="nucleotide sequence ID" value="NZ_BKAJ01000041.1"/>
</dbReference>
<sequence length="101" mass="10719">MAFVNIARNAAALSVAALSIVYAAAGHAQTVDDMSRCRDLYGLYNKYEANGRGSTSAPNVEVAAAFSECQKGNYKLGIANLTKALERQKIPVPDVEAAKAR</sequence>
<proteinExistence type="predicted"/>
<feature type="chain" id="PRO_5021973616" evidence="1">
    <location>
        <begin position="29"/>
        <end position="101"/>
    </location>
</feature>
<evidence type="ECO:0000256" key="1">
    <source>
        <dbReference type="SAM" id="SignalP"/>
    </source>
</evidence>
<protein>
    <submittedName>
        <fullName evidence="2">Uncharacterized protein</fullName>
    </submittedName>
</protein>
<feature type="signal peptide" evidence="1">
    <location>
        <begin position="1"/>
        <end position="28"/>
    </location>
</feature>
<dbReference type="AlphaFoldDB" id="A0A512N9G5"/>
<keyword evidence="3" id="KW-1185">Reference proteome</keyword>
<evidence type="ECO:0000313" key="2">
    <source>
        <dbReference type="EMBL" id="GEP55626.1"/>
    </source>
</evidence>